<proteinExistence type="predicted"/>
<protein>
    <submittedName>
        <fullName evidence="1">DEKNAAC105513</fullName>
    </submittedName>
</protein>
<organism evidence="1 2">
    <name type="scientific">Brettanomyces naardenensis</name>
    <name type="common">Yeast</name>
    <dbReference type="NCBI Taxonomy" id="13370"/>
    <lineage>
        <taxon>Eukaryota</taxon>
        <taxon>Fungi</taxon>
        <taxon>Dikarya</taxon>
        <taxon>Ascomycota</taxon>
        <taxon>Saccharomycotina</taxon>
        <taxon>Pichiomycetes</taxon>
        <taxon>Pichiales</taxon>
        <taxon>Pichiaceae</taxon>
        <taxon>Brettanomyces</taxon>
    </lineage>
</organism>
<sequence>MDPLQAARAVAEAAAYQQQLQQPDCWPIGKQSKQDTGVDKFVLDPALQLELDNYARQEGDNKDTISISPQQQPIESQVSPSFECDDQLQENLLAYSNSVCNRCKKLFAQMGPKPFRLCGHCRNLQRQRSKRWQSRTKKKEGVCRRCGSKISPEFSKFVLCEHCRISLRTRKVKRAALGKCVHCAGPVDEDGKFKVCKRCRERDRLRRIKLEEIGACNRCARALEGEDKGYKLCGRCRSKKKVERTNSAEDAAELSKDIANEASYSEVKHSREKCGDAETAAAVALMLNEDLILPSLKNEGIKNEKDISVIHSQ</sequence>
<dbReference type="InParanoid" id="A0A448YU19"/>
<name>A0A448YU19_BRENA</name>
<gene>
    <name evidence="1" type="ORF">BRENAR_LOCUS5113</name>
</gene>
<evidence type="ECO:0000313" key="2">
    <source>
        <dbReference type="Proteomes" id="UP000290900"/>
    </source>
</evidence>
<dbReference type="STRING" id="13370.A0A448YU19"/>
<accession>A0A448YU19</accession>
<dbReference type="EMBL" id="CAACVR010000076">
    <property type="protein sequence ID" value="VEU24385.1"/>
    <property type="molecule type" value="Genomic_DNA"/>
</dbReference>
<reference evidence="1 2" key="1">
    <citation type="submission" date="2018-12" db="EMBL/GenBank/DDBJ databases">
        <authorList>
            <person name="Tiukova I."/>
            <person name="Dainat J."/>
        </authorList>
    </citation>
    <scope>NUCLEOTIDE SEQUENCE [LARGE SCALE GENOMIC DNA]</scope>
</reference>
<evidence type="ECO:0000313" key="1">
    <source>
        <dbReference type="EMBL" id="VEU24385.1"/>
    </source>
</evidence>
<keyword evidence="2" id="KW-1185">Reference proteome</keyword>
<dbReference type="OrthoDB" id="3998161at2759"/>
<dbReference type="AlphaFoldDB" id="A0A448YU19"/>
<dbReference type="Proteomes" id="UP000290900">
    <property type="component" value="Unassembled WGS sequence"/>
</dbReference>